<dbReference type="SUPFAM" id="SSF46565">
    <property type="entry name" value="Chaperone J-domain"/>
    <property type="match status" value="1"/>
</dbReference>
<dbReference type="PANTHER" id="PTHR45432">
    <property type="entry name" value="CHAPERONE PROTEIN DNAJ 11, CHLOROPLASTIC-LIKE"/>
    <property type="match status" value="1"/>
</dbReference>
<evidence type="ECO:0000313" key="2">
    <source>
        <dbReference type="EMBL" id="KMZ74045.1"/>
    </source>
</evidence>
<comment type="caution">
    <text evidence="2">The sequence shown here is derived from an EMBL/GenBank/DDBJ whole genome shotgun (WGS) entry which is preliminary data.</text>
</comment>
<reference evidence="3" key="1">
    <citation type="journal article" date="2016" name="Nature">
        <title>The genome of the seagrass Zostera marina reveals angiosperm adaptation to the sea.</title>
        <authorList>
            <person name="Olsen J.L."/>
            <person name="Rouze P."/>
            <person name="Verhelst B."/>
            <person name="Lin Y.-C."/>
            <person name="Bayer T."/>
            <person name="Collen J."/>
            <person name="Dattolo E."/>
            <person name="De Paoli E."/>
            <person name="Dittami S."/>
            <person name="Maumus F."/>
            <person name="Michel G."/>
            <person name="Kersting A."/>
            <person name="Lauritano C."/>
            <person name="Lohaus R."/>
            <person name="Toepel M."/>
            <person name="Tonon T."/>
            <person name="Vanneste K."/>
            <person name="Amirebrahimi M."/>
            <person name="Brakel J."/>
            <person name="Bostroem C."/>
            <person name="Chovatia M."/>
            <person name="Grimwood J."/>
            <person name="Jenkins J.W."/>
            <person name="Jueterbock A."/>
            <person name="Mraz A."/>
            <person name="Stam W.T."/>
            <person name="Tice H."/>
            <person name="Bornberg-Bauer E."/>
            <person name="Green P.J."/>
            <person name="Pearson G.A."/>
            <person name="Procaccini G."/>
            <person name="Duarte C.M."/>
            <person name="Schmutz J."/>
            <person name="Reusch T.B.H."/>
            <person name="Van de Peer Y."/>
        </authorList>
    </citation>
    <scope>NUCLEOTIDE SEQUENCE [LARGE SCALE GENOMIC DNA]</scope>
    <source>
        <strain evidence="3">cv. Finnish</strain>
    </source>
</reference>
<dbReference type="PROSITE" id="PS50076">
    <property type="entry name" value="DNAJ_2"/>
    <property type="match status" value="1"/>
</dbReference>
<evidence type="ECO:0000313" key="3">
    <source>
        <dbReference type="Proteomes" id="UP000036987"/>
    </source>
</evidence>
<dbReference type="OrthoDB" id="445556at2759"/>
<gene>
    <name evidence="2" type="ORF">ZOSMA_136G00130</name>
</gene>
<evidence type="ECO:0000259" key="1">
    <source>
        <dbReference type="PROSITE" id="PS50076"/>
    </source>
</evidence>
<dbReference type="InterPro" id="IPR036869">
    <property type="entry name" value="J_dom_sf"/>
</dbReference>
<dbReference type="Pfam" id="PF00226">
    <property type="entry name" value="DnaJ"/>
    <property type="match status" value="1"/>
</dbReference>
<dbReference type="EMBL" id="LFYR01000448">
    <property type="protein sequence ID" value="KMZ74045.1"/>
    <property type="molecule type" value="Genomic_DNA"/>
</dbReference>
<feature type="domain" description="J" evidence="1">
    <location>
        <begin position="50"/>
        <end position="115"/>
    </location>
</feature>
<name>A0A0K9Q0R5_ZOSMR</name>
<dbReference type="CDD" id="cd06257">
    <property type="entry name" value="DnaJ"/>
    <property type="match status" value="1"/>
</dbReference>
<dbReference type="AlphaFoldDB" id="A0A0K9Q0R5"/>
<dbReference type="SMART" id="SM00271">
    <property type="entry name" value="DnaJ"/>
    <property type="match status" value="1"/>
</dbReference>
<dbReference type="GO" id="GO:0005783">
    <property type="term" value="C:endoplasmic reticulum"/>
    <property type="evidence" value="ECO:0007669"/>
    <property type="project" value="UniProtKB-ARBA"/>
</dbReference>
<dbReference type="Proteomes" id="UP000036987">
    <property type="component" value="Unassembled WGS sequence"/>
</dbReference>
<proteinExistence type="predicted"/>
<keyword evidence="3" id="KW-1185">Reference proteome</keyword>
<dbReference type="STRING" id="29655.A0A0K9Q0R5"/>
<dbReference type="Gene3D" id="1.10.287.110">
    <property type="entry name" value="DnaJ domain"/>
    <property type="match status" value="1"/>
</dbReference>
<organism evidence="2 3">
    <name type="scientific">Zostera marina</name>
    <name type="common">Eelgrass</name>
    <dbReference type="NCBI Taxonomy" id="29655"/>
    <lineage>
        <taxon>Eukaryota</taxon>
        <taxon>Viridiplantae</taxon>
        <taxon>Streptophyta</taxon>
        <taxon>Embryophyta</taxon>
        <taxon>Tracheophyta</taxon>
        <taxon>Spermatophyta</taxon>
        <taxon>Magnoliopsida</taxon>
        <taxon>Liliopsida</taxon>
        <taxon>Zosteraceae</taxon>
        <taxon>Zostera</taxon>
    </lineage>
</organism>
<dbReference type="OMA" id="YPTTRRW"/>
<dbReference type="PROSITE" id="PS00636">
    <property type="entry name" value="DNAJ_1"/>
    <property type="match status" value="1"/>
</dbReference>
<dbReference type="InterPro" id="IPR018253">
    <property type="entry name" value="DnaJ_domain_CS"/>
</dbReference>
<dbReference type="PANTHER" id="PTHR45432:SF2">
    <property type="entry name" value="CHAPERONE PROTEIN DNAJ 11, CHLOROPLASTIC"/>
    <property type="match status" value="1"/>
</dbReference>
<dbReference type="InterPro" id="IPR001623">
    <property type="entry name" value="DnaJ_domain"/>
</dbReference>
<protein>
    <submittedName>
        <fullName evidence="2">Chaperone protein dnaJ</fullName>
    </submittedName>
</protein>
<dbReference type="PRINTS" id="PR00625">
    <property type="entry name" value="JDOMAIN"/>
</dbReference>
<sequence length="143" mass="15863">MSAVFSSSVVRFPLFSSSTSAASSSSRHGPRSFGPRASAIATSIKQTEKNPYEVLKVKETATVSEIKTAYRSLAKIFHPDAVGSGLYREDEFIQIHDAYATLSDPDARAKYDRSSRLGAGFAQSTTRFGDRVRTRRWETDQCW</sequence>
<accession>A0A0K9Q0R5</accession>